<feature type="region of interest" description="Disordered" evidence="1">
    <location>
        <begin position="33"/>
        <end position="123"/>
    </location>
</feature>
<evidence type="ECO:0000259" key="3">
    <source>
        <dbReference type="Pfam" id="PF24837"/>
    </source>
</evidence>
<dbReference type="RefSeq" id="WP_067943704.1">
    <property type="nucleotide sequence ID" value="NZ_CP014228.1"/>
</dbReference>
<feature type="domain" description="AMIN-like" evidence="3">
    <location>
        <begin position="125"/>
        <end position="249"/>
    </location>
</feature>
<keyword evidence="2" id="KW-0732">Signal</keyword>
<organism evidence="4 5">
    <name type="scientific">Actinomyces radicidentis</name>
    <dbReference type="NCBI Taxonomy" id="111015"/>
    <lineage>
        <taxon>Bacteria</taxon>
        <taxon>Bacillati</taxon>
        <taxon>Actinomycetota</taxon>
        <taxon>Actinomycetes</taxon>
        <taxon>Actinomycetales</taxon>
        <taxon>Actinomycetaceae</taxon>
        <taxon>Actinomyces</taxon>
    </lineage>
</organism>
<name>A0A109W373_ACTRD</name>
<sequence length="252" mass="25425">MRRQRSTFHPSPAIRRAAALSAATALSLGLAACGGGGSASSSAASTGSGATTAAATAAGSSSAAGSAAATSAGSTEASSGTPAPLTKADDAAAATSAPTDDEVWGGLGAVQGMDPQGSDSAGVETDLRFGRHDGYDRIVVETSGEGTLGYRAEFVDEAATLGKGDAISLTGGAYLLQVIGTNTQMPVTEDLQKVAYTDLGVHDVDGTWTKQVYLDGTFEDQFQVVIATDARQYRVTTLTNPTRLVIDLRDPS</sequence>
<dbReference type="Proteomes" id="UP000065220">
    <property type="component" value="Chromosome"/>
</dbReference>
<accession>A0A109W373</accession>
<evidence type="ECO:0000313" key="5">
    <source>
        <dbReference type="Proteomes" id="UP000065220"/>
    </source>
</evidence>
<dbReference type="Pfam" id="PF24837">
    <property type="entry name" value="AMIN-like"/>
    <property type="match status" value="1"/>
</dbReference>
<dbReference type="AlphaFoldDB" id="A0A109W373"/>
<dbReference type="OrthoDB" id="3393679at2"/>
<evidence type="ECO:0000256" key="1">
    <source>
        <dbReference type="SAM" id="MobiDB-lite"/>
    </source>
</evidence>
<evidence type="ECO:0000313" key="4">
    <source>
        <dbReference type="EMBL" id="AMD88251.1"/>
    </source>
</evidence>
<dbReference type="PROSITE" id="PS51257">
    <property type="entry name" value="PROKAR_LIPOPROTEIN"/>
    <property type="match status" value="1"/>
</dbReference>
<dbReference type="EMBL" id="CP014228">
    <property type="protein sequence ID" value="AMD88251.1"/>
    <property type="molecule type" value="Genomic_DNA"/>
</dbReference>
<proteinExistence type="predicted"/>
<dbReference type="KEGG" id="ard:AXF14_12520"/>
<keyword evidence="5" id="KW-1185">Reference proteome</keyword>
<dbReference type="InterPro" id="IPR056303">
    <property type="entry name" value="AMIN-like"/>
</dbReference>
<evidence type="ECO:0000256" key="2">
    <source>
        <dbReference type="SAM" id="SignalP"/>
    </source>
</evidence>
<dbReference type="STRING" id="111015.AXF14_12520"/>
<feature type="compositionally biased region" description="Low complexity" evidence="1">
    <location>
        <begin position="39"/>
        <end position="98"/>
    </location>
</feature>
<feature type="signal peptide" evidence="2">
    <location>
        <begin position="1"/>
        <end position="43"/>
    </location>
</feature>
<gene>
    <name evidence="4" type="ORF">AXF14_12520</name>
</gene>
<feature type="chain" id="PRO_5039641147" description="AMIN-like domain-containing protein" evidence="2">
    <location>
        <begin position="44"/>
        <end position="252"/>
    </location>
</feature>
<reference evidence="5" key="1">
    <citation type="submission" date="2016-02" db="EMBL/GenBank/DDBJ databases">
        <authorList>
            <person name="Holder M.E."/>
            <person name="Ajami N.J."/>
            <person name="Petrosino J.F."/>
        </authorList>
    </citation>
    <scope>NUCLEOTIDE SEQUENCE [LARGE SCALE GENOMIC DNA]</scope>
    <source>
        <strain evidence="5">CCUG 36733</strain>
    </source>
</reference>
<protein>
    <recommendedName>
        <fullName evidence="3">AMIN-like domain-containing protein</fullName>
    </recommendedName>
</protein>